<dbReference type="GO" id="GO:0006313">
    <property type="term" value="P:DNA transposition"/>
    <property type="evidence" value="ECO:0007669"/>
    <property type="project" value="InterPro"/>
</dbReference>
<dbReference type="InterPro" id="IPR002559">
    <property type="entry name" value="Transposase_11"/>
</dbReference>
<dbReference type="GO" id="GO:0003677">
    <property type="term" value="F:DNA binding"/>
    <property type="evidence" value="ECO:0007669"/>
    <property type="project" value="InterPro"/>
</dbReference>
<dbReference type="AlphaFoldDB" id="S6CW47"/>
<dbReference type="EMBL" id="HF571521">
    <property type="protein sequence ID" value="CCQ34992.1"/>
    <property type="molecule type" value="Genomic_DNA"/>
</dbReference>
<evidence type="ECO:0000313" key="2">
    <source>
        <dbReference type="EMBL" id="CCQ34992.1"/>
    </source>
</evidence>
<evidence type="ECO:0000313" key="4">
    <source>
        <dbReference type="Proteomes" id="UP000003861"/>
    </source>
</evidence>
<reference evidence="3 4" key="2">
    <citation type="journal article" date="2013" name="PLoS ONE">
        <title>INDIGO - INtegrated Data Warehouse of MIcrobial GenOmes with Examples from the Red Sea Extremophiles.</title>
        <authorList>
            <person name="Alam I."/>
            <person name="Antunes A."/>
            <person name="Kamau A.A."/>
            <person name="Ba Alawi W."/>
            <person name="Kalkatawi M."/>
            <person name="Stingl U."/>
            <person name="Bajic V.B."/>
        </authorList>
    </citation>
    <scope>NUCLEOTIDE SEQUENCE [LARGE SCALE GENOMIC DNA]</scope>
    <source>
        <strain evidence="3 4">SARL4B</strain>
    </source>
</reference>
<dbReference type="Proteomes" id="UP000003861">
    <property type="component" value="Unassembled WGS sequence"/>
</dbReference>
<keyword evidence="2" id="KW-0614">Plasmid</keyword>
<dbReference type="Pfam" id="PF01609">
    <property type="entry name" value="DDE_Tnp_1"/>
    <property type="match status" value="1"/>
</dbReference>
<sequence>MVESVTTPDSDDPSREEFLDAIEAETEDLCHIHDHITRIITNLDIREEWFRGYDDPDRAKFDLEPMVRLFLYKHARELNQSEVARRLRGAAYVYLRLGFDQPISQQIISHNKRNRFNAAERSLLKDAADVIRTVCGEHDVIQSNEPALEPEDVQHDQVSEAEIMDAVQRATDLGFSEFSADRASNATYPLEAYFERQGYLNMSRAGTTTASRRFARLSERKTVPHGSSHNRTMKKVAKPESQLTFDEFVTGQQTPEWKRIRDEVLEPFHAGVENILDELTDEDYAEAGFTEPVHAAIDITAWNFYASPFISEQDARTSDKTPIEVTIDGEEKLLDPDHPDLVSGLKDSDERGYKFATITIIAENTPIVLGVEPVRDQRKWEKEMGWDVERTSRADIVESLLEQASRHVDIHKVFLDRGFSSLETRDVIDQREQLYVLGKPARAKVDQDHIEDIQEHEAYDSRIVHGSQTFDGREHEMTYVYTPSKKDGDKYAVFTINEHVDHHRAEALLGQYSQRMEIENEYKTIKKHFLPTSASKDFRIRFLYFVIGSLLYNVWRMANFILRDAVDVDLGDHPPILAGELIELVAFCLFDPPD</sequence>
<feature type="domain" description="Transposase IS4-like" evidence="1">
    <location>
        <begin position="395"/>
        <end position="530"/>
    </location>
</feature>
<reference evidence="2 5" key="3">
    <citation type="journal article" date="2014" name="Environ. Microbiol.">
        <title>Halorhabdus tiamatea: proteogenomics and glycosidase activity measurements identify the first cultivated euryarchaeon from a deep-sea anoxic brine lake as potential polysaccharide degrader.</title>
        <authorList>
            <person name="Werner J."/>
            <person name="Ferrer M."/>
            <person name="Michel G."/>
            <person name="Mann A.J."/>
            <person name="Huang S."/>
            <person name="Juarez S."/>
            <person name="Ciordia S."/>
            <person name="Albar J.P."/>
            <person name="Alcaide M."/>
            <person name="La Cono V."/>
            <person name="Yakimov M.M."/>
            <person name="Antunes A."/>
            <person name="Taborda M."/>
            <person name="Da Costa M.S."/>
            <person name="Amann R.I."/>
            <person name="Gloeckner F.O."/>
            <person name="Golyshina O.V."/>
            <person name="Golyshin P.N."/>
            <person name="Teeling H."/>
        </authorList>
    </citation>
    <scope>NUCLEOTIDE SEQUENCE [LARGE SCALE GENOMIC DNA]</scope>
    <source>
        <strain evidence="5">SARL4B</strain>
        <strain evidence="2">Type strain: SARL4B</strain>
        <plasmid evidence="2">pHTIA</plasmid>
    </source>
</reference>
<organism evidence="2 5">
    <name type="scientific">Halorhabdus tiamatea SARL4B</name>
    <dbReference type="NCBI Taxonomy" id="1033806"/>
    <lineage>
        <taxon>Archaea</taxon>
        <taxon>Methanobacteriati</taxon>
        <taxon>Methanobacteriota</taxon>
        <taxon>Stenosarchaea group</taxon>
        <taxon>Halobacteria</taxon>
        <taxon>Halobacteriales</taxon>
        <taxon>Haloarculaceae</taxon>
        <taxon>Halorhabdus</taxon>
    </lineage>
</organism>
<dbReference type="PATRIC" id="fig|1033806.12.peg.2879"/>
<protein>
    <submittedName>
        <fullName evidence="2">Transposase (IS4-like)</fullName>
    </submittedName>
    <submittedName>
        <fullName evidence="3">Transposase protein</fullName>
    </submittedName>
</protein>
<dbReference type="EMBL" id="AFNT02000050">
    <property type="protein sequence ID" value="ERJ04937.1"/>
    <property type="molecule type" value="Genomic_DNA"/>
</dbReference>
<dbReference type="KEGG" id="hti:HTIA_p2890"/>
<name>S6CW47_9EURY</name>
<accession>S6CW47</accession>
<gene>
    <name evidence="3" type="ORF">HLRTI_003112</name>
    <name evidence="2" type="ORF">HTIA_p2890</name>
</gene>
<dbReference type="Proteomes" id="UP000015381">
    <property type="component" value="Plasmid pHTIA"/>
</dbReference>
<dbReference type="HOGENOM" id="CLU_025426_1_0_2"/>
<evidence type="ECO:0000313" key="3">
    <source>
        <dbReference type="EMBL" id="ERJ04937.1"/>
    </source>
</evidence>
<dbReference type="GO" id="GO:0004803">
    <property type="term" value="F:transposase activity"/>
    <property type="evidence" value="ECO:0007669"/>
    <property type="project" value="InterPro"/>
</dbReference>
<proteinExistence type="predicted"/>
<evidence type="ECO:0000313" key="5">
    <source>
        <dbReference type="Proteomes" id="UP000015381"/>
    </source>
</evidence>
<geneLocation type="plasmid" evidence="2 5">
    <name>pHTIA</name>
</geneLocation>
<reference evidence="3 4" key="1">
    <citation type="journal article" date="2011" name="J. Bacteriol.">
        <title>Genome sequence of Halorhabdus tiamatea, the first archaeon isolated from a deep-sea anoxic brine lake.</title>
        <authorList>
            <person name="Antunes A."/>
            <person name="Alam I."/>
            <person name="Bajic V.B."/>
            <person name="Stingl U."/>
        </authorList>
    </citation>
    <scope>NUCLEOTIDE SEQUENCE [LARGE SCALE GENOMIC DNA]</scope>
    <source>
        <strain evidence="3 4">SARL4B</strain>
    </source>
</reference>
<keyword evidence="5" id="KW-1185">Reference proteome</keyword>
<evidence type="ECO:0000259" key="1">
    <source>
        <dbReference type="Pfam" id="PF01609"/>
    </source>
</evidence>
<dbReference type="eggNOG" id="arCOG06160">
    <property type="taxonomic scope" value="Archaea"/>
</dbReference>